<keyword evidence="11" id="KW-1185">Reference proteome</keyword>
<dbReference type="AlphaFoldDB" id="A0A543N6S4"/>
<proteinExistence type="inferred from homology"/>
<dbReference type="GO" id="GO:0005886">
    <property type="term" value="C:plasma membrane"/>
    <property type="evidence" value="ECO:0007669"/>
    <property type="project" value="UniProtKB-SubCell"/>
</dbReference>
<evidence type="ECO:0000256" key="5">
    <source>
        <dbReference type="ARBA" id="ARBA00022741"/>
    </source>
</evidence>
<organism evidence="10 11">
    <name type="scientific">Haloactinospora alba</name>
    <dbReference type="NCBI Taxonomy" id="405555"/>
    <lineage>
        <taxon>Bacteria</taxon>
        <taxon>Bacillati</taxon>
        <taxon>Actinomycetota</taxon>
        <taxon>Actinomycetes</taxon>
        <taxon>Streptosporangiales</taxon>
        <taxon>Nocardiopsidaceae</taxon>
        <taxon>Haloactinospora</taxon>
    </lineage>
</organism>
<evidence type="ECO:0000256" key="6">
    <source>
        <dbReference type="ARBA" id="ARBA00022840"/>
    </source>
</evidence>
<dbReference type="SUPFAM" id="SSF52540">
    <property type="entry name" value="P-loop containing nucleoside triphosphate hydrolases"/>
    <property type="match status" value="1"/>
</dbReference>
<keyword evidence="3" id="KW-0813">Transport</keyword>
<dbReference type="GO" id="GO:0005524">
    <property type="term" value="F:ATP binding"/>
    <property type="evidence" value="ECO:0007669"/>
    <property type="project" value="UniProtKB-KW"/>
</dbReference>
<accession>A0A543N6S4</accession>
<keyword evidence="4" id="KW-1003">Cell membrane</keyword>
<evidence type="ECO:0000256" key="8">
    <source>
        <dbReference type="SAM" id="MobiDB-lite"/>
    </source>
</evidence>
<comment type="similarity">
    <text evidence="2">Belongs to the ABC transporter superfamily.</text>
</comment>
<comment type="caution">
    <text evidence="10">The sequence shown here is derived from an EMBL/GenBank/DDBJ whole genome shotgun (WGS) entry which is preliminary data.</text>
</comment>
<gene>
    <name evidence="10" type="ORF">FHX37_4250</name>
</gene>
<feature type="region of interest" description="Disordered" evidence="8">
    <location>
        <begin position="272"/>
        <end position="302"/>
    </location>
</feature>
<dbReference type="SMART" id="SM00382">
    <property type="entry name" value="AAA"/>
    <property type="match status" value="1"/>
</dbReference>
<evidence type="ECO:0000256" key="1">
    <source>
        <dbReference type="ARBA" id="ARBA00004202"/>
    </source>
</evidence>
<dbReference type="InterPro" id="IPR050388">
    <property type="entry name" value="ABC_Ni/Peptide_Import"/>
</dbReference>
<dbReference type="PANTHER" id="PTHR43297">
    <property type="entry name" value="OLIGOPEPTIDE TRANSPORT ATP-BINDING PROTEIN APPD"/>
    <property type="match status" value="1"/>
</dbReference>
<protein>
    <submittedName>
        <fullName evidence="10">ABC-type dipeptide/oligopeptide/nickel transport system ATPase component</fullName>
    </submittedName>
</protein>
<name>A0A543N6S4_9ACTN</name>
<dbReference type="EMBL" id="VFQC01000003">
    <property type="protein sequence ID" value="TQN27529.1"/>
    <property type="molecule type" value="Genomic_DNA"/>
</dbReference>
<dbReference type="InterPro" id="IPR003439">
    <property type="entry name" value="ABC_transporter-like_ATP-bd"/>
</dbReference>
<dbReference type="Pfam" id="PF00005">
    <property type="entry name" value="ABC_tran"/>
    <property type="match status" value="1"/>
</dbReference>
<evidence type="ECO:0000256" key="7">
    <source>
        <dbReference type="ARBA" id="ARBA00023136"/>
    </source>
</evidence>
<comment type="subcellular location">
    <subcellularLocation>
        <location evidence="1">Cell membrane</location>
        <topology evidence="1">Peripheral membrane protein</topology>
    </subcellularLocation>
</comment>
<dbReference type="InterPro" id="IPR003593">
    <property type="entry name" value="AAA+_ATPase"/>
</dbReference>
<evidence type="ECO:0000313" key="11">
    <source>
        <dbReference type="Proteomes" id="UP000317422"/>
    </source>
</evidence>
<dbReference type="GO" id="GO:0016887">
    <property type="term" value="F:ATP hydrolysis activity"/>
    <property type="evidence" value="ECO:0007669"/>
    <property type="project" value="InterPro"/>
</dbReference>
<evidence type="ECO:0000259" key="9">
    <source>
        <dbReference type="PROSITE" id="PS50893"/>
    </source>
</evidence>
<sequence>MTSPAGRTPVLTVSGLDVRIAAQPVVSGVDLELAPGSVTALVGRSGSGKSLTARALAGLLPAGAAASGSARLAGDPPVELLGLPERRMRRLRGSALGYVFQESRASLNPTVPVGRHLRETVRAHGVPRRNRRSTVLEALRRAGLDEPERICGAYPFELSGGQVQRAALALGWVLGPRLLVADEVTSALDPVTQAGVLDVLRADALAAGRAVLLITHDLAVAYRWADRVAVLAEPGGQPGARRIVESGPAARLLRAPADPFTAELVRASGLAPAAGAVPAAARARRGGDPRGAGTRPLAGERG</sequence>
<reference evidence="10 11" key="1">
    <citation type="submission" date="2019-06" db="EMBL/GenBank/DDBJ databases">
        <title>Sequencing the genomes of 1000 actinobacteria strains.</title>
        <authorList>
            <person name="Klenk H.-P."/>
        </authorList>
    </citation>
    <scope>NUCLEOTIDE SEQUENCE [LARGE SCALE GENOMIC DNA]</scope>
    <source>
        <strain evidence="10 11">DSM 45015</strain>
    </source>
</reference>
<keyword evidence="7" id="KW-0472">Membrane</keyword>
<keyword evidence="6" id="KW-0067">ATP-binding</keyword>
<feature type="compositionally biased region" description="Low complexity" evidence="8">
    <location>
        <begin position="272"/>
        <end position="281"/>
    </location>
</feature>
<dbReference type="RefSeq" id="WP_141925966.1">
    <property type="nucleotide sequence ID" value="NZ_VFQC01000003.1"/>
</dbReference>
<dbReference type="OrthoDB" id="2986442at2"/>
<evidence type="ECO:0000256" key="3">
    <source>
        <dbReference type="ARBA" id="ARBA00022448"/>
    </source>
</evidence>
<dbReference type="Gene3D" id="3.40.50.300">
    <property type="entry name" value="P-loop containing nucleotide triphosphate hydrolases"/>
    <property type="match status" value="1"/>
</dbReference>
<dbReference type="InterPro" id="IPR027417">
    <property type="entry name" value="P-loop_NTPase"/>
</dbReference>
<evidence type="ECO:0000256" key="4">
    <source>
        <dbReference type="ARBA" id="ARBA00022475"/>
    </source>
</evidence>
<keyword evidence="5" id="KW-0547">Nucleotide-binding</keyword>
<dbReference type="PROSITE" id="PS50893">
    <property type="entry name" value="ABC_TRANSPORTER_2"/>
    <property type="match status" value="1"/>
</dbReference>
<feature type="domain" description="ABC transporter" evidence="9">
    <location>
        <begin position="11"/>
        <end position="265"/>
    </location>
</feature>
<dbReference type="PANTHER" id="PTHR43297:SF2">
    <property type="entry name" value="DIPEPTIDE TRANSPORT ATP-BINDING PROTEIN DPPD"/>
    <property type="match status" value="1"/>
</dbReference>
<evidence type="ECO:0000313" key="10">
    <source>
        <dbReference type="EMBL" id="TQN27529.1"/>
    </source>
</evidence>
<evidence type="ECO:0000256" key="2">
    <source>
        <dbReference type="ARBA" id="ARBA00005417"/>
    </source>
</evidence>
<dbReference type="Proteomes" id="UP000317422">
    <property type="component" value="Unassembled WGS sequence"/>
</dbReference>